<feature type="transmembrane region" description="Helical" evidence="6">
    <location>
        <begin position="12"/>
        <end position="36"/>
    </location>
</feature>
<feature type="compositionally biased region" description="Polar residues" evidence="5">
    <location>
        <begin position="429"/>
        <end position="451"/>
    </location>
</feature>
<proteinExistence type="predicted"/>
<feature type="transmembrane region" description="Helical" evidence="6">
    <location>
        <begin position="139"/>
        <end position="157"/>
    </location>
</feature>
<dbReference type="CDD" id="cd03127">
    <property type="entry name" value="tetraspanin_LEL"/>
    <property type="match status" value="2"/>
</dbReference>
<accession>A0AA35XLS2</accession>
<feature type="transmembrane region" description="Helical" evidence="6">
    <location>
        <begin position="1043"/>
        <end position="1070"/>
    </location>
</feature>
<evidence type="ECO:0000313" key="8">
    <source>
        <dbReference type="Proteomes" id="UP001174909"/>
    </source>
</evidence>
<evidence type="ECO:0000256" key="2">
    <source>
        <dbReference type="ARBA" id="ARBA00022692"/>
    </source>
</evidence>
<feature type="transmembrane region" description="Helical" evidence="6">
    <location>
        <begin position="820"/>
        <end position="853"/>
    </location>
</feature>
<keyword evidence="4 6" id="KW-0472">Membrane</keyword>
<feature type="transmembrane region" description="Helical" evidence="6">
    <location>
        <begin position="865"/>
        <end position="891"/>
    </location>
</feature>
<dbReference type="InterPro" id="IPR008952">
    <property type="entry name" value="Tetraspanin_EC2_sf"/>
</dbReference>
<name>A0AA35XLS2_GEOBA</name>
<organism evidence="7 8">
    <name type="scientific">Geodia barretti</name>
    <name type="common">Barrett's horny sponge</name>
    <dbReference type="NCBI Taxonomy" id="519541"/>
    <lineage>
        <taxon>Eukaryota</taxon>
        <taxon>Metazoa</taxon>
        <taxon>Porifera</taxon>
        <taxon>Demospongiae</taxon>
        <taxon>Heteroscleromorpha</taxon>
        <taxon>Tetractinellida</taxon>
        <taxon>Astrophorina</taxon>
        <taxon>Geodiidae</taxon>
        <taxon>Geodia</taxon>
    </lineage>
</organism>
<protein>
    <submittedName>
        <fullName evidence="7">Tetraspanin-11</fullName>
    </submittedName>
</protein>
<keyword evidence="2 6" id="KW-0812">Transmembrane</keyword>
<evidence type="ECO:0000256" key="4">
    <source>
        <dbReference type="ARBA" id="ARBA00023136"/>
    </source>
</evidence>
<dbReference type="PANTHER" id="PTHR19282:SF544">
    <property type="entry name" value="TETRASPANIN"/>
    <property type="match status" value="1"/>
</dbReference>
<comment type="caution">
    <text evidence="7">The sequence shown here is derived from an EMBL/GenBank/DDBJ whole genome shotgun (WGS) entry which is preliminary data.</text>
</comment>
<comment type="subcellular location">
    <subcellularLocation>
        <location evidence="1">Membrane</location>
        <topology evidence="1">Multi-pass membrane protein</topology>
    </subcellularLocation>
</comment>
<feature type="transmembrane region" description="Helical" evidence="6">
    <location>
        <begin position="685"/>
        <end position="709"/>
    </location>
</feature>
<dbReference type="PRINTS" id="PR00259">
    <property type="entry name" value="TMFOUR"/>
</dbReference>
<feature type="transmembrane region" description="Helical" evidence="6">
    <location>
        <begin position="534"/>
        <end position="562"/>
    </location>
</feature>
<dbReference type="Gene3D" id="1.10.1450.10">
    <property type="entry name" value="Tetraspanin"/>
    <property type="match status" value="3"/>
</dbReference>
<feature type="transmembrane region" description="Helical" evidence="6">
    <location>
        <begin position="657"/>
        <end position="679"/>
    </location>
</feature>
<dbReference type="PANTHER" id="PTHR19282">
    <property type="entry name" value="TETRASPANIN"/>
    <property type="match status" value="1"/>
</dbReference>
<dbReference type="AlphaFoldDB" id="A0AA35XLS2"/>
<dbReference type="InterPro" id="IPR018499">
    <property type="entry name" value="Tetraspanin/Peripherin"/>
</dbReference>
<evidence type="ECO:0000256" key="3">
    <source>
        <dbReference type="ARBA" id="ARBA00022989"/>
    </source>
</evidence>
<evidence type="ECO:0000313" key="7">
    <source>
        <dbReference type="EMBL" id="CAI8056112.1"/>
    </source>
</evidence>
<dbReference type="GO" id="GO:0005886">
    <property type="term" value="C:plasma membrane"/>
    <property type="evidence" value="ECO:0007669"/>
    <property type="project" value="TreeGrafter"/>
</dbReference>
<dbReference type="Pfam" id="PF00335">
    <property type="entry name" value="Tetraspanin"/>
    <property type="match status" value="2"/>
</dbReference>
<evidence type="ECO:0000256" key="6">
    <source>
        <dbReference type="SAM" id="Phobius"/>
    </source>
</evidence>
<sequence length="1079" mass="117884">MRYFHSIFFLHSQYIIALVVIIILEFVAAILAFVFVDTISDEIRERMEDAVTDYRFNDTSEGYDEDVNSAVDNVQDTFDCCGVDNATDWQRLNPTVFRLNENAPPPSCICSDEDGCISYGTFRAWEDGCAQKLEDNLEAVGIAVGVISIVFVVMRGVCSRSSMRNLARQQEGDGCTSGFMSVDRMDDLLDNDGSLIPSENYQGIFQKSFTCSGSIEGWVFGAQWERMTESLLSYRYGDLLGIQEPTLNQLRLRFEDGGQRKNQTGYFYIGSSPASNLYLPWGTMSTRYQILVNAITNSTDCVRGFVSVERIRLLLGVDGTYGIEYNSQRQQISPEIKITCNGLITKWIVGADWTSSASAYLYPELQVWRNVGSDTYRKISGTYVFFPFNMRANRIYEYTKFAPIPVESGDVMGIFTPSYSPSRLRLSSENDNSNNPKVYYRSTDSSATSSPYEELDRQNNEPSLSTASYYPLVSVEIVRAPTPVPMITPPSSCIGELKIEHSVTLSSSVGIQLPKATTMKPTPTQSTGATGNGVFISVGVSVSLIIVLLAGAIILTSVIVCLRRRMRKPPTTTENVAYGITPADDQLKGNVEYASTTAVGEGNTGARDESKIPVTDNYAYGLALGAVTTGIGIWGLVVGKEGDYDVITGDNTISAAAVLLSAGAITLVIAAVGICGAWGMWRPVLIVYTVAVLLVIILEITAAVLAFVYRNDITKELRTNMKSAIEDYRVDKDDPDYQKDTNNAVENVQDVFKCCGLDGSTDWFDLNQQAVTNNNGIPPGGCSCDLSNSKCAKFSIGTRITYNAWKDGCIALMEKNVRAVMLVIGVIGIAFAVIEVFGLLTLAVGVWGVVIAVDGNYEALTGGNLISGAVLLLVAGAITVFVSIIGFCGAVGMWRSFLVIYAVAVIVIVIIEIVGAILAFVFTEEANDEIRDNMIRAIRNYRFNDNSTDYDTTTNSAVETAQGFFECCGVDNYTDWLTLNPEAIVENSVIIPARCFCDRDQPNCNVGVEIDVVVNGTSYPNTINVWDRGCQTLLEDYLEGSSLINGVIGIVIAIIEISFAVLAFCLCGAVHKHQKNNYA</sequence>
<dbReference type="SUPFAM" id="SSF48652">
    <property type="entry name" value="Tetraspanin"/>
    <property type="match status" value="3"/>
</dbReference>
<feature type="transmembrane region" description="Helical" evidence="6">
    <location>
        <begin position="898"/>
        <end position="922"/>
    </location>
</feature>
<reference evidence="7" key="1">
    <citation type="submission" date="2023-03" db="EMBL/GenBank/DDBJ databases">
        <authorList>
            <person name="Steffen K."/>
            <person name="Cardenas P."/>
        </authorList>
    </citation>
    <scope>NUCLEOTIDE SEQUENCE</scope>
</reference>
<dbReference type="Proteomes" id="UP001174909">
    <property type="component" value="Unassembled WGS sequence"/>
</dbReference>
<keyword evidence="8" id="KW-1185">Reference proteome</keyword>
<feature type="region of interest" description="Disordered" evidence="5">
    <location>
        <begin position="423"/>
        <end position="462"/>
    </location>
</feature>
<evidence type="ECO:0000256" key="1">
    <source>
        <dbReference type="ARBA" id="ARBA00004141"/>
    </source>
</evidence>
<evidence type="ECO:0000256" key="5">
    <source>
        <dbReference type="SAM" id="MobiDB-lite"/>
    </source>
</evidence>
<keyword evidence="3 6" id="KW-1133">Transmembrane helix</keyword>
<gene>
    <name evidence="7" type="ORF">GBAR_LOCUS30565</name>
</gene>
<dbReference type="EMBL" id="CASHTH010004324">
    <property type="protein sequence ID" value="CAI8056112.1"/>
    <property type="molecule type" value="Genomic_DNA"/>
</dbReference>